<dbReference type="InterPro" id="IPR015943">
    <property type="entry name" value="WD40/YVTN_repeat-like_dom_sf"/>
</dbReference>
<dbReference type="OrthoDB" id="342131at2759"/>
<dbReference type="SUPFAM" id="SSF50978">
    <property type="entry name" value="WD40 repeat-like"/>
    <property type="match status" value="2"/>
</dbReference>
<sequence>MKSVLPGKPNAKLQALAIGIWGARHITVYITGNAFTILDDAQNILQTIYDDDDSELEAVAFDEILGKIATCTRSRARIYVPDNQLFLPPKWTLESTIPISDPADLTTLSWGARDELLIGSHSLSLYNTDQDPQLVWHKVLPSPVYIAEISYDSAYIASCAHSDGLVKIWRRITFGSQDVRFEMTYVKHQEPVSRLQWRKPVHAGVTIENTLYTFSLDNHLRVWLPADGTQQHLQKWGSLDLDMAVEDHKLGDREKPEGMRWAFIMDERHVKTSVERALQKEGENSTQLPHAVEHLIAVANKNPELCLVFNGEGSMSVWALENVNHATRGIQAIFNIASVVSTDLFFPGIKSDFVRISNYCDRRSGVHKIFFHYMDGRIDVYETLLTRLLDSRPSSSQKFGRLTPKATWDGHSMPITKIVRNYSGRAIVSRTNEGESFVWHHGYKKTPTPLLRQSAIPGSGAIQRICVLRKGRFVVLLRGGAVSLWDCRHKKARLMASREVEMGGRPLCLVILPRRDVKDYTVAHIATITSECKGLVWEVSLPHYNEILASSCGGGADQGSIRDFCSFDLEGEDAEGLSYVVPVDPAGESHSSFGFLDIFARDVAISYTSSGRVTFWTGRLDPNKDTVGWLATSHTETGIENPALVSGSTLKKAALANSSRTQLTIWDIGSGRLEYNAGLQTGDAIRDLDWTSTPDKQSILAVGYQYRVVLLSQMRFDYLNKGPAWAPIREINIRDLSPHPVGDSAWLGDGHLVVGAGNQLFTYDRRIELSESLVNDLKLPKRKSGTWDLFEVVQRLSGPLPVFHPQFLSQCMLAGKTAIVHRILVALHQTLKYHVEGEEVDNYLGIPMEEFYLSNKPQSMRLDVDDIGGFSSHNIHDDHEEAFSDEIALAINEKLTVVKLAQLSGHEQIQLADIVECCGMVEGQRRSLDENGARFMLFFRQHVLRRGRTNEMHMSWREINWAFHSTSQDVLGDFVDRQYHSRMIWEDAREIGVFMWLADETSVRKRFEQIARNEYTKNDDKSPIDCSLFYLALKRKTILQGLWRVASGIKEQAPTQKILANNFDEPKWRTVAMKNAYALLSKRRFRYAAAWFLLGDCLQDAVSVCLKQLKDLQLAIAITRVYEGDNGPVLKKLLEEQVLPLAAEDGNRWLASWAFWMLQRKDMAVQTLINPVYTLVETPCLPDIKSRMFLTDDPALVVLYAQLKQKTLQTLRGAAKITPRAEWDFVLHSAKLYDRMGCDLLGLGLVRNWEFSHLSHPRMKRSSIADVDPLSLVNQRRRSLVVTDIPMDELRLGGQLHKNASVSSQSAGPVPEKVKAAKPAPTMFYEPDANSLLDSFGF</sequence>
<dbReference type="GO" id="GO:0043291">
    <property type="term" value="C:RAVE complex"/>
    <property type="evidence" value="ECO:0007669"/>
    <property type="project" value="TreeGrafter"/>
</dbReference>
<accession>A0A2C5X0D8</accession>
<evidence type="ECO:0000259" key="1">
    <source>
        <dbReference type="Pfam" id="PF12234"/>
    </source>
</evidence>
<dbReference type="GO" id="GO:0007035">
    <property type="term" value="P:vacuolar acidification"/>
    <property type="evidence" value="ECO:0007669"/>
    <property type="project" value="TreeGrafter"/>
</dbReference>
<evidence type="ECO:0000313" key="2">
    <source>
        <dbReference type="EMBL" id="PHH51503.1"/>
    </source>
</evidence>
<dbReference type="Gene3D" id="2.130.10.10">
    <property type="entry name" value="YVTN repeat-like/Quinoprotein amine dehydrogenase"/>
    <property type="match status" value="1"/>
</dbReference>
<dbReference type="PANTHER" id="PTHR13950">
    <property type="entry name" value="RABCONNECTIN-RELATED"/>
    <property type="match status" value="1"/>
</dbReference>
<dbReference type="Proteomes" id="UP000222788">
    <property type="component" value="Unassembled WGS sequence"/>
</dbReference>
<dbReference type="InterPro" id="IPR022033">
    <property type="entry name" value="Rav1p_C"/>
</dbReference>
<comment type="caution">
    <text evidence="2">The sequence shown here is derived from an EMBL/GenBank/DDBJ whole genome shotgun (WGS) entry which is preliminary data.</text>
</comment>
<proteinExistence type="predicted"/>
<dbReference type="InterPro" id="IPR052208">
    <property type="entry name" value="DmX-like/RAVE_component"/>
</dbReference>
<evidence type="ECO:0000313" key="3">
    <source>
        <dbReference type="Proteomes" id="UP000222788"/>
    </source>
</evidence>
<dbReference type="EMBL" id="APWK03000092">
    <property type="protein sequence ID" value="PHH51503.1"/>
    <property type="molecule type" value="Genomic_DNA"/>
</dbReference>
<dbReference type="PANTHER" id="PTHR13950:SF9">
    <property type="entry name" value="RABCONNECTIN-3A"/>
    <property type="match status" value="1"/>
</dbReference>
<keyword evidence="3" id="KW-1185">Reference proteome</keyword>
<reference evidence="2 3" key="2">
    <citation type="journal article" date="2013" name="IMA Fungus">
        <title>IMA Genome-F 1: Ceratocystis fimbriata: Draft nuclear genome sequence for the plant pathogen, Ceratocystis fimbriata.</title>
        <authorList>
            <person name="Wilken P.M."/>
            <person name="Steenkamp E.T."/>
            <person name="Wingfield M.J."/>
            <person name="de Beer Z.W."/>
            <person name="Wingfield B.D."/>
        </authorList>
    </citation>
    <scope>NUCLEOTIDE SEQUENCE [LARGE SCALE GENOMIC DNA]</scope>
    <source>
        <strain evidence="2 3">CBS 114723</strain>
    </source>
</reference>
<dbReference type="InterPro" id="IPR036322">
    <property type="entry name" value="WD40_repeat_dom_sf"/>
</dbReference>
<gene>
    <name evidence="2" type="primary">rav1</name>
    <name evidence="2" type="ORF">CFIMG_000220RA</name>
</gene>
<organism evidence="2 3">
    <name type="scientific">Ceratocystis fimbriata CBS 114723</name>
    <dbReference type="NCBI Taxonomy" id="1035309"/>
    <lineage>
        <taxon>Eukaryota</taxon>
        <taxon>Fungi</taxon>
        <taxon>Dikarya</taxon>
        <taxon>Ascomycota</taxon>
        <taxon>Pezizomycotina</taxon>
        <taxon>Sordariomycetes</taxon>
        <taxon>Hypocreomycetidae</taxon>
        <taxon>Microascales</taxon>
        <taxon>Ceratocystidaceae</taxon>
        <taxon>Ceratocystis</taxon>
    </lineage>
</organism>
<reference evidence="2 3" key="1">
    <citation type="journal article" date="2013" name="Fungal Biol.">
        <title>Analysis of microsatellite markers in the genome of the plant pathogen Ceratocystis fimbriata.</title>
        <authorList>
            <person name="Simpson M.C."/>
            <person name="Wilken P.M."/>
            <person name="Coetzee M.P."/>
            <person name="Wingfield M.J."/>
            <person name="Wingfield B.D."/>
        </authorList>
    </citation>
    <scope>NUCLEOTIDE SEQUENCE [LARGE SCALE GENOMIC DNA]</scope>
    <source>
        <strain evidence="2 3">CBS 114723</strain>
    </source>
</reference>
<dbReference type="Pfam" id="PF12234">
    <property type="entry name" value="Rav1p_C"/>
    <property type="match status" value="1"/>
</dbReference>
<dbReference type="STRING" id="1035309.A0A2C5X0D8"/>
<name>A0A2C5X0D8_9PEZI</name>
<protein>
    <submittedName>
        <fullName evidence="2">Regulator of V-ATPase in vacuolar membrane protein 1</fullName>
    </submittedName>
</protein>
<feature type="domain" description="RAVE complex protein Rav1 C-terminal" evidence="1">
    <location>
        <begin position="611"/>
        <end position="1245"/>
    </location>
</feature>